<keyword evidence="6 11" id="KW-0798">TonB box</keyword>
<evidence type="ECO:0000256" key="10">
    <source>
        <dbReference type="PROSITE-ProRule" id="PRU01360"/>
    </source>
</evidence>
<evidence type="ECO:0000256" key="9">
    <source>
        <dbReference type="ARBA" id="ARBA00023237"/>
    </source>
</evidence>
<keyword evidence="7 10" id="KW-0472">Membrane</keyword>
<dbReference type="GO" id="GO:0015344">
    <property type="term" value="F:siderophore uptake transmembrane transporter activity"/>
    <property type="evidence" value="ECO:0007669"/>
    <property type="project" value="TreeGrafter"/>
</dbReference>
<dbReference type="Gene3D" id="2.60.40.1120">
    <property type="entry name" value="Carboxypeptidase-like, regulatory domain"/>
    <property type="match status" value="1"/>
</dbReference>
<dbReference type="GO" id="GO:0044718">
    <property type="term" value="P:siderophore transmembrane transport"/>
    <property type="evidence" value="ECO:0007669"/>
    <property type="project" value="TreeGrafter"/>
</dbReference>
<evidence type="ECO:0000256" key="7">
    <source>
        <dbReference type="ARBA" id="ARBA00023136"/>
    </source>
</evidence>
<dbReference type="eggNOG" id="COG4771">
    <property type="taxonomic scope" value="Bacteria"/>
</dbReference>
<evidence type="ECO:0000259" key="13">
    <source>
        <dbReference type="Pfam" id="PF00593"/>
    </source>
</evidence>
<keyword evidence="4 10" id="KW-0812">Transmembrane</keyword>
<evidence type="ECO:0000313" key="15">
    <source>
        <dbReference type="EMBL" id="AFD08341.1"/>
    </source>
</evidence>
<dbReference type="NCBIfam" id="TIGR04056">
    <property type="entry name" value="OMP_RagA_SusC"/>
    <property type="match status" value="1"/>
</dbReference>
<dbReference type="Pfam" id="PF00593">
    <property type="entry name" value="TonB_dep_Rec_b-barrel"/>
    <property type="match status" value="1"/>
</dbReference>
<evidence type="ECO:0000256" key="2">
    <source>
        <dbReference type="ARBA" id="ARBA00022448"/>
    </source>
</evidence>
<dbReference type="PANTHER" id="PTHR30069:SF29">
    <property type="entry name" value="HEMOGLOBIN AND HEMOGLOBIN-HAPTOGLOBIN-BINDING PROTEIN 1-RELATED"/>
    <property type="match status" value="1"/>
</dbReference>
<dbReference type="InterPro" id="IPR037066">
    <property type="entry name" value="Plug_dom_sf"/>
</dbReference>
<dbReference type="STRING" id="929556.Solca_3334"/>
<dbReference type="GO" id="GO:0009279">
    <property type="term" value="C:cell outer membrane"/>
    <property type="evidence" value="ECO:0007669"/>
    <property type="project" value="UniProtKB-SubCell"/>
</dbReference>
<dbReference type="Pfam" id="PF07715">
    <property type="entry name" value="Plug"/>
    <property type="match status" value="1"/>
</dbReference>
<dbReference type="eggNOG" id="COG4206">
    <property type="taxonomic scope" value="Bacteria"/>
</dbReference>
<organism evidence="15 16">
    <name type="scientific">Solitalea canadensis (strain ATCC 29591 / DSM 3403 / JCM 21819 / LMG 8368 / NBRC 15130 / NCIMB 12057 / USAM 9D)</name>
    <name type="common">Flexibacter canadensis</name>
    <dbReference type="NCBI Taxonomy" id="929556"/>
    <lineage>
        <taxon>Bacteria</taxon>
        <taxon>Pseudomonadati</taxon>
        <taxon>Bacteroidota</taxon>
        <taxon>Sphingobacteriia</taxon>
        <taxon>Sphingobacteriales</taxon>
        <taxon>Sphingobacteriaceae</taxon>
        <taxon>Solitalea</taxon>
    </lineage>
</organism>
<evidence type="ECO:0000256" key="8">
    <source>
        <dbReference type="ARBA" id="ARBA00023170"/>
    </source>
</evidence>
<keyword evidence="3 10" id="KW-1134">Transmembrane beta strand</keyword>
<dbReference type="Proteomes" id="UP000007590">
    <property type="component" value="Chromosome"/>
</dbReference>
<dbReference type="AlphaFoldDB" id="H8KX12"/>
<dbReference type="PROSITE" id="PS52016">
    <property type="entry name" value="TONB_DEPENDENT_REC_3"/>
    <property type="match status" value="1"/>
</dbReference>
<dbReference type="OrthoDB" id="9768177at2"/>
<dbReference type="InterPro" id="IPR039426">
    <property type="entry name" value="TonB-dep_rcpt-like"/>
</dbReference>
<keyword evidence="8" id="KW-0675">Receptor</keyword>
<protein>
    <submittedName>
        <fullName evidence="15">TonB-linked outer membrane protein, SusC/RagA family</fullName>
    </submittedName>
</protein>
<dbReference type="Gene3D" id="2.170.130.10">
    <property type="entry name" value="TonB-dependent receptor, plug domain"/>
    <property type="match status" value="1"/>
</dbReference>
<comment type="similarity">
    <text evidence="10 11">Belongs to the TonB-dependent receptor family.</text>
</comment>
<dbReference type="SUPFAM" id="SSF56935">
    <property type="entry name" value="Porins"/>
    <property type="match status" value="1"/>
</dbReference>
<accession>H8KX12</accession>
<dbReference type="InterPro" id="IPR023996">
    <property type="entry name" value="TonB-dep_OMP_SusC/RagA"/>
</dbReference>
<dbReference type="Pfam" id="PF13715">
    <property type="entry name" value="CarbopepD_reg_2"/>
    <property type="match status" value="1"/>
</dbReference>
<proteinExistence type="inferred from homology"/>
<dbReference type="KEGG" id="scn:Solca_3334"/>
<feature type="signal peptide" evidence="12">
    <location>
        <begin position="1"/>
        <end position="27"/>
    </location>
</feature>
<dbReference type="EMBL" id="CP003349">
    <property type="protein sequence ID" value="AFD08341.1"/>
    <property type="molecule type" value="Genomic_DNA"/>
</dbReference>
<evidence type="ECO:0000256" key="1">
    <source>
        <dbReference type="ARBA" id="ARBA00004571"/>
    </source>
</evidence>
<feature type="domain" description="TonB-dependent receptor-like beta-barrel" evidence="13">
    <location>
        <begin position="409"/>
        <end position="973"/>
    </location>
</feature>
<dbReference type="InterPro" id="IPR000531">
    <property type="entry name" value="Beta-barrel_TonB"/>
</dbReference>
<keyword evidence="9 10" id="KW-0998">Cell outer membrane</keyword>
<feature type="domain" description="TonB-dependent receptor plug" evidence="14">
    <location>
        <begin position="121"/>
        <end position="256"/>
    </location>
</feature>
<feature type="chain" id="PRO_5003613487" evidence="12">
    <location>
        <begin position="28"/>
        <end position="1017"/>
    </location>
</feature>
<evidence type="ECO:0000313" key="16">
    <source>
        <dbReference type="Proteomes" id="UP000007590"/>
    </source>
</evidence>
<sequence length="1017" mass="110140">MIIRHLRSQLLISFFLLVLIAPQLAFAQLNVKGKVTDAGTNEPLPGVTVTVKGSTKGTSTDATGEYSLKDVPSGSQLQFVSIGYKPQTVTASETVNIKLIEDVARLEEVVVTGLATSVKRSNLANAVATISSKELTGNAPMQTLDGALNGKLVGANIISSSGAPGGGMSVRLRGLTSINSGMQPLYIVDGVMMDNSSISGGLNVVTAASRNGSATSNQDNPSNRIADLNPGDIENVEVLKGASAAAIYGALASSGVIIITTKRGTQGKTKVSFSQDLGMAKAQKLLGVRQWDENKIQSFFQTVDDDGNVTNQPAVDAQKSAFRTASSAGQIYDYEQEMYGETGFLTTSALSVSGGGEKTSFYLSGLYQNEEGIIQNSGYQKYSIRANVDHRISNRFNVQLTTNYINSSTDRGLTNNDNNSVSYGVALSSTPTYANLYPNASGIFPNNPYSASNPLQTRELMTNNERVNRFVGGLSLTTFIQQNNRSTTKLILRGGLDYYNLYTKGIFPNSLQFQSNGNGTDGASIQGNTNNLNTNYSAMLVNTYSTSDTKWNFTTSAGATAENFDQNQILDVATKLIGTQTNVNQASALTAVQYRAPRKNRGLFIQEEVNFSDRVIVTGGVRFDKSSDNGDVNKFQAFPKGSIAVNLQNFDFWKSNSITQLKLRAAYGESGNFPPFGSKFTSFSASNIGGQGGTLIGVINSQGSVQQGNDEIKQERQKEFETGFDLSFWESRVSFDATYYNKRAFDLIFTQNVQPSTGFVQKVINGGTLQNQGVELGLTIVPFTSPNFRWNFRTAYWMNRAKMLELDIPAFNVGGFSNTLGSFRIEEGKSPTQIVGLDDIDGDGASDGVFVLGNAEPKFQMNFINDFTIYKNISLNFTLHWKNKGDNINLSQFLNDLGGTSHDYDSDANGNGVPDALDRISTVGVSSRIFVQDASFFRLRDIGLYYTFTPNVLKNAFNGVVSGIKVGVSATNLFTITNYDSYDPEVSNFGSAGFSTNVEVTPYPSSRRMFFHVSIDF</sequence>
<dbReference type="InterPro" id="IPR012910">
    <property type="entry name" value="Plug_dom"/>
</dbReference>
<dbReference type="SUPFAM" id="SSF49464">
    <property type="entry name" value="Carboxypeptidase regulatory domain-like"/>
    <property type="match status" value="1"/>
</dbReference>
<gene>
    <name evidence="15" type="ordered locus">Solca_3334</name>
</gene>
<evidence type="ECO:0000256" key="11">
    <source>
        <dbReference type="RuleBase" id="RU003357"/>
    </source>
</evidence>
<evidence type="ECO:0000256" key="5">
    <source>
        <dbReference type="ARBA" id="ARBA00022729"/>
    </source>
</evidence>
<dbReference type="HOGENOM" id="CLU_004317_0_1_10"/>
<keyword evidence="5 12" id="KW-0732">Signal</keyword>
<dbReference type="InterPro" id="IPR008969">
    <property type="entry name" value="CarboxyPept-like_regulatory"/>
</dbReference>
<evidence type="ECO:0000256" key="6">
    <source>
        <dbReference type="ARBA" id="ARBA00023077"/>
    </source>
</evidence>
<comment type="subcellular location">
    <subcellularLocation>
        <location evidence="1 10">Cell outer membrane</location>
        <topology evidence="1 10">Multi-pass membrane protein</topology>
    </subcellularLocation>
</comment>
<dbReference type="RefSeq" id="WP_014681564.1">
    <property type="nucleotide sequence ID" value="NC_017770.1"/>
</dbReference>
<evidence type="ECO:0000256" key="4">
    <source>
        <dbReference type="ARBA" id="ARBA00022692"/>
    </source>
</evidence>
<evidence type="ECO:0000256" key="3">
    <source>
        <dbReference type="ARBA" id="ARBA00022452"/>
    </source>
</evidence>
<dbReference type="NCBIfam" id="TIGR04057">
    <property type="entry name" value="SusC_RagA_signa"/>
    <property type="match status" value="1"/>
</dbReference>
<dbReference type="Gene3D" id="2.40.170.20">
    <property type="entry name" value="TonB-dependent receptor, beta-barrel domain"/>
    <property type="match status" value="1"/>
</dbReference>
<evidence type="ECO:0000259" key="14">
    <source>
        <dbReference type="Pfam" id="PF07715"/>
    </source>
</evidence>
<dbReference type="InterPro" id="IPR036942">
    <property type="entry name" value="Beta-barrel_TonB_sf"/>
</dbReference>
<evidence type="ECO:0000256" key="12">
    <source>
        <dbReference type="SAM" id="SignalP"/>
    </source>
</evidence>
<reference evidence="15" key="1">
    <citation type="submission" date="2012-02" db="EMBL/GenBank/DDBJ databases">
        <title>The complete genome of Solitalea canadensis DSM 3403.</title>
        <authorList>
            <consortium name="US DOE Joint Genome Institute (JGI-PGF)"/>
            <person name="Lucas S."/>
            <person name="Copeland A."/>
            <person name="Lapidus A."/>
            <person name="Glavina del Rio T."/>
            <person name="Dalin E."/>
            <person name="Tice H."/>
            <person name="Bruce D."/>
            <person name="Goodwin L."/>
            <person name="Pitluck S."/>
            <person name="Peters L."/>
            <person name="Ovchinnikova G."/>
            <person name="Lu M."/>
            <person name="Kyrpides N."/>
            <person name="Mavromatis K."/>
            <person name="Ivanova N."/>
            <person name="Brettin T."/>
            <person name="Detter J.C."/>
            <person name="Han C."/>
            <person name="Larimer F."/>
            <person name="Land M."/>
            <person name="Hauser L."/>
            <person name="Markowitz V."/>
            <person name="Cheng J.-F."/>
            <person name="Hugenholtz P."/>
            <person name="Woyke T."/>
            <person name="Wu D."/>
            <person name="Spring S."/>
            <person name="Schroeder M."/>
            <person name="Kopitz M."/>
            <person name="Brambilla E."/>
            <person name="Klenk H.-P."/>
            <person name="Eisen J.A."/>
        </authorList>
    </citation>
    <scope>NUCLEOTIDE SEQUENCE</scope>
    <source>
        <strain evidence="15">DSM 3403</strain>
    </source>
</reference>
<keyword evidence="2 10" id="KW-0813">Transport</keyword>
<dbReference type="PANTHER" id="PTHR30069">
    <property type="entry name" value="TONB-DEPENDENT OUTER MEMBRANE RECEPTOR"/>
    <property type="match status" value="1"/>
</dbReference>
<name>H8KX12_SOLCM</name>
<dbReference type="InterPro" id="IPR023997">
    <property type="entry name" value="TonB-dep_OMP_SusC/RagA_CS"/>
</dbReference>
<keyword evidence="16" id="KW-1185">Reference proteome</keyword>